<evidence type="ECO:0000313" key="2">
    <source>
        <dbReference type="Proteomes" id="UP000002194"/>
    </source>
</evidence>
<dbReference type="HOGENOM" id="CLU_3396204_0_0_7"/>
<dbReference type="AlphaFoldDB" id="Q72CW2"/>
<dbReference type="PaxDb" id="882-DVU_1171"/>
<sequence length="31" mass="3667">MVEKVDDMLTLNRSLVQEMFHRVPLCAWHAP</sequence>
<proteinExistence type="predicted"/>
<evidence type="ECO:0000313" key="1">
    <source>
        <dbReference type="EMBL" id="AAS95649.1"/>
    </source>
</evidence>
<dbReference type="Proteomes" id="UP000002194">
    <property type="component" value="Chromosome"/>
</dbReference>
<dbReference type="EnsemblBacteria" id="AAS95649">
    <property type="protein sequence ID" value="AAS95649"/>
    <property type="gene ID" value="DVU_1171"/>
</dbReference>
<reference evidence="1 2" key="1">
    <citation type="journal article" date="2004" name="Nat. Biotechnol.">
        <title>The genome sequence of the anaerobic, sulfate-reducing bacterium Desulfovibrio vulgaris Hildenborough.</title>
        <authorList>
            <person name="Heidelberg J.F."/>
            <person name="Seshadri R."/>
            <person name="Haveman S.A."/>
            <person name="Hemme C.L."/>
            <person name="Paulsen I.T."/>
            <person name="Kolonay J.F."/>
            <person name="Eisen J.A."/>
            <person name="Ward N."/>
            <person name="Methe B."/>
            <person name="Brinkac L.M."/>
            <person name="Daugherty S.C."/>
            <person name="Deboy R.T."/>
            <person name="Dodson R.J."/>
            <person name="Durkin A.S."/>
            <person name="Madupu R."/>
            <person name="Nelson W.C."/>
            <person name="Sullivan S.A."/>
            <person name="Fouts D."/>
            <person name="Haft D.H."/>
            <person name="Selengut J."/>
            <person name="Peterson J.D."/>
            <person name="Davidsen T.M."/>
            <person name="Zafar N."/>
            <person name="Zhou L."/>
            <person name="Radune D."/>
            <person name="Dimitrov G."/>
            <person name="Hance M."/>
            <person name="Tran K."/>
            <person name="Khouri H."/>
            <person name="Gill J."/>
            <person name="Utterback T.R."/>
            <person name="Feldblyum T.V."/>
            <person name="Wall J.D."/>
            <person name="Voordouw G."/>
            <person name="Fraser C.M."/>
        </authorList>
    </citation>
    <scope>NUCLEOTIDE SEQUENCE [LARGE SCALE GENOMIC DNA]</scope>
    <source>
        <strain evidence="2">ATCC 29579 / DSM 644 / NCIMB 8303 / VKM B-1760 / Hildenborough</strain>
    </source>
</reference>
<keyword evidence="2" id="KW-1185">Reference proteome</keyword>
<name>Q72CW2_NITV2</name>
<gene>
    <name evidence="1" type="ordered locus">DVU_1171</name>
</gene>
<organism evidence="1 2">
    <name type="scientific">Nitratidesulfovibrio vulgaris (strain ATCC 29579 / DSM 644 / CCUG 34227 / NCIMB 8303 / VKM B-1760 / Hildenborough)</name>
    <name type="common">Desulfovibrio vulgaris</name>
    <dbReference type="NCBI Taxonomy" id="882"/>
    <lineage>
        <taxon>Bacteria</taxon>
        <taxon>Pseudomonadati</taxon>
        <taxon>Thermodesulfobacteriota</taxon>
        <taxon>Desulfovibrionia</taxon>
        <taxon>Desulfovibrionales</taxon>
        <taxon>Desulfovibrionaceae</taxon>
        <taxon>Nitratidesulfovibrio</taxon>
    </lineage>
</organism>
<protein>
    <submittedName>
        <fullName evidence="1">Uncharacterized protein</fullName>
    </submittedName>
</protein>
<dbReference type="KEGG" id="dvu:DVU_1171"/>
<dbReference type="EMBL" id="AE017285">
    <property type="protein sequence ID" value="AAS95649.1"/>
    <property type="molecule type" value="Genomic_DNA"/>
</dbReference>
<accession>Q72CW2</accession>